<dbReference type="EMBL" id="JACHGF010000001">
    <property type="protein sequence ID" value="MBB5282898.1"/>
    <property type="molecule type" value="Genomic_DNA"/>
</dbReference>
<evidence type="ECO:0000313" key="3">
    <source>
        <dbReference type="EMBL" id="MBB5286856.1"/>
    </source>
</evidence>
<proteinExistence type="predicted"/>
<feature type="non-terminal residue" evidence="2">
    <location>
        <position position="1"/>
    </location>
</feature>
<dbReference type="AlphaFoldDB" id="A0A840TZY3"/>
<evidence type="ECO:0000313" key="1">
    <source>
        <dbReference type="EMBL" id="MBB5282898.1"/>
    </source>
</evidence>
<evidence type="ECO:0000313" key="2">
    <source>
        <dbReference type="EMBL" id="MBB5285199.1"/>
    </source>
</evidence>
<protein>
    <submittedName>
        <fullName evidence="2">Uncharacterized protein</fullName>
    </submittedName>
</protein>
<keyword evidence="4" id="KW-1185">Reference proteome</keyword>
<reference evidence="2 4" key="1">
    <citation type="submission" date="2020-08" db="EMBL/GenBank/DDBJ databases">
        <title>Genomic Encyclopedia of Type Strains, Phase IV (KMG-IV): sequencing the most valuable type-strain genomes for metagenomic binning, comparative biology and taxonomic classification.</title>
        <authorList>
            <person name="Goeker M."/>
        </authorList>
    </citation>
    <scope>NUCLEOTIDE SEQUENCE [LARGE SCALE GENOMIC DNA]</scope>
    <source>
        <strain evidence="2 4">DSM 105074</strain>
    </source>
</reference>
<name>A0A840TZY3_9BACT</name>
<gene>
    <name evidence="1" type="ORF">HNQ92_001019</name>
    <name evidence="2" type="ORF">HNQ92_003356</name>
    <name evidence="3" type="ORF">HNQ92_005018</name>
</gene>
<organism evidence="2 4">
    <name type="scientific">Rhabdobacter roseus</name>
    <dbReference type="NCBI Taxonomy" id="1655419"/>
    <lineage>
        <taxon>Bacteria</taxon>
        <taxon>Pseudomonadati</taxon>
        <taxon>Bacteroidota</taxon>
        <taxon>Cytophagia</taxon>
        <taxon>Cytophagales</taxon>
        <taxon>Cytophagaceae</taxon>
        <taxon>Rhabdobacter</taxon>
    </lineage>
</organism>
<accession>A0A840TZY3</accession>
<evidence type="ECO:0000313" key="4">
    <source>
        <dbReference type="Proteomes" id="UP000557307"/>
    </source>
</evidence>
<dbReference type="EMBL" id="JACHGF010000005">
    <property type="protein sequence ID" value="MBB5285199.1"/>
    <property type="molecule type" value="Genomic_DNA"/>
</dbReference>
<dbReference type="EMBL" id="JACHGF010000012">
    <property type="protein sequence ID" value="MBB5286856.1"/>
    <property type="molecule type" value="Genomic_DNA"/>
</dbReference>
<comment type="caution">
    <text evidence="2">The sequence shown here is derived from an EMBL/GenBank/DDBJ whole genome shotgun (WGS) entry which is preliminary data.</text>
</comment>
<dbReference type="Proteomes" id="UP000557307">
    <property type="component" value="Unassembled WGS sequence"/>
</dbReference>
<sequence length="27" mass="3132">KNMAAQIDSFADKFQTLIQFMTQELVL</sequence>